<protein>
    <recommendedName>
        <fullName evidence="11">C3HC-type domain-containing protein</fullName>
    </recommendedName>
</protein>
<dbReference type="PANTHER" id="PTHR15835">
    <property type="entry name" value="NUCLEAR-INTERACTING PARTNER OF ALK"/>
    <property type="match status" value="1"/>
</dbReference>
<evidence type="ECO:0000259" key="7">
    <source>
        <dbReference type="Pfam" id="PF07967"/>
    </source>
</evidence>
<dbReference type="AlphaFoldDB" id="M2LYD8"/>
<dbReference type="GO" id="GO:0008270">
    <property type="term" value="F:zinc ion binding"/>
    <property type="evidence" value="ECO:0007669"/>
    <property type="project" value="UniProtKB-KW"/>
</dbReference>
<dbReference type="InterPro" id="IPR012935">
    <property type="entry name" value="NuBaID_N"/>
</dbReference>
<organism evidence="9 10">
    <name type="scientific">Baudoinia panamericana (strain UAMH 10762)</name>
    <name type="common">Angels' share fungus</name>
    <name type="synonym">Baudoinia compniacensis (strain UAMH 10762)</name>
    <dbReference type="NCBI Taxonomy" id="717646"/>
    <lineage>
        <taxon>Eukaryota</taxon>
        <taxon>Fungi</taxon>
        <taxon>Dikarya</taxon>
        <taxon>Ascomycota</taxon>
        <taxon>Pezizomycotina</taxon>
        <taxon>Dothideomycetes</taxon>
        <taxon>Dothideomycetidae</taxon>
        <taxon>Mycosphaerellales</taxon>
        <taxon>Teratosphaeriaceae</taxon>
        <taxon>Baudoinia</taxon>
    </lineage>
</organism>
<evidence type="ECO:0000256" key="5">
    <source>
        <dbReference type="ARBA" id="ARBA00023242"/>
    </source>
</evidence>
<reference evidence="9 10" key="1">
    <citation type="journal article" date="2012" name="PLoS Pathog.">
        <title>Diverse lifestyles and strategies of plant pathogenesis encoded in the genomes of eighteen Dothideomycetes fungi.</title>
        <authorList>
            <person name="Ohm R.A."/>
            <person name="Feau N."/>
            <person name="Henrissat B."/>
            <person name="Schoch C.L."/>
            <person name="Horwitz B.A."/>
            <person name="Barry K.W."/>
            <person name="Condon B.J."/>
            <person name="Copeland A.C."/>
            <person name="Dhillon B."/>
            <person name="Glaser F."/>
            <person name="Hesse C.N."/>
            <person name="Kosti I."/>
            <person name="LaButti K."/>
            <person name="Lindquist E.A."/>
            <person name="Lucas S."/>
            <person name="Salamov A.A."/>
            <person name="Bradshaw R.E."/>
            <person name="Ciuffetti L."/>
            <person name="Hamelin R.C."/>
            <person name="Kema G.H.J."/>
            <person name="Lawrence C."/>
            <person name="Scott J.A."/>
            <person name="Spatafora J.W."/>
            <person name="Turgeon B.G."/>
            <person name="de Wit P.J.G.M."/>
            <person name="Zhong S."/>
            <person name="Goodwin S.B."/>
            <person name="Grigoriev I.V."/>
        </authorList>
    </citation>
    <scope>NUCLEOTIDE SEQUENCE [LARGE SCALE GENOMIC DNA]</scope>
    <source>
        <strain evidence="9 10">UAMH 10762</strain>
    </source>
</reference>
<feature type="compositionally biased region" description="Polar residues" evidence="6">
    <location>
        <begin position="31"/>
        <end position="43"/>
    </location>
</feature>
<evidence type="ECO:0008006" key="11">
    <source>
        <dbReference type="Google" id="ProtNLM"/>
    </source>
</evidence>
<dbReference type="GeneID" id="19112527"/>
<feature type="domain" description="NuBaID C-terminal" evidence="8">
    <location>
        <begin position="247"/>
        <end position="324"/>
    </location>
</feature>
<evidence type="ECO:0000313" key="9">
    <source>
        <dbReference type="EMBL" id="EMC99727.1"/>
    </source>
</evidence>
<dbReference type="GO" id="GO:0005634">
    <property type="term" value="C:nucleus"/>
    <property type="evidence" value="ECO:0007669"/>
    <property type="project" value="UniProtKB-SubCell"/>
</dbReference>
<evidence type="ECO:0000259" key="8">
    <source>
        <dbReference type="Pfam" id="PF08600"/>
    </source>
</evidence>
<evidence type="ECO:0000256" key="6">
    <source>
        <dbReference type="SAM" id="MobiDB-lite"/>
    </source>
</evidence>
<dbReference type="Pfam" id="PF07967">
    <property type="entry name" value="zf-C3HC"/>
    <property type="match status" value="1"/>
</dbReference>
<dbReference type="OMA" id="HLDYCPW"/>
<gene>
    <name evidence="9" type="ORF">BAUCODRAFT_348256</name>
</gene>
<dbReference type="EMBL" id="KB445551">
    <property type="protein sequence ID" value="EMC99727.1"/>
    <property type="molecule type" value="Genomic_DNA"/>
</dbReference>
<evidence type="ECO:0000313" key="10">
    <source>
        <dbReference type="Proteomes" id="UP000011761"/>
    </source>
</evidence>
<evidence type="ECO:0000256" key="1">
    <source>
        <dbReference type="ARBA" id="ARBA00004123"/>
    </source>
</evidence>
<comment type="subcellular location">
    <subcellularLocation>
        <location evidence="1">Nucleus</location>
    </subcellularLocation>
</comment>
<name>M2LYD8_BAUPA</name>
<feature type="region of interest" description="Disordered" evidence="6">
    <location>
        <begin position="27"/>
        <end position="51"/>
    </location>
</feature>
<dbReference type="OrthoDB" id="2592092at2759"/>
<feature type="compositionally biased region" description="Basic and acidic residues" evidence="6">
    <location>
        <begin position="380"/>
        <end position="392"/>
    </location>
</feature>
<dbReference type="eggNOG" id="KOG4765">
    <property type="taxonomic scope" value="Eukaryota"/>
</dbReference>
<sequence>MPEAIAIATTKRKILAALHLQEPAAKRVRHSSSTTSISLNPGNGSHKPLQPPNFSPWSQERFLSRLKTFSSVSLWHPKPDVIGEVQWAKRGWVCVDVNTVACRGGCEKRVTIDLDVVERPSTVDDVDDSSDNDGFDERNAVEASLVERYRKLIVDGHAETCLWRKGGCRDEIYHLPVVMPGVWQSELRIRYSAVRAIEKSIKDVNLETSPLDGSTMLPPGRLLSELADVLDDREASATATEDSRIKALRIALHGWKGSSESGNELLCCDACFQRVGLWMYQPGYKTFSPEQDDPINDIAAIDLAEMHREYCPWRNADTQKATGILEGLNASQILTRVVSTYARAQRRKTDAVHGSVQTHDIDGQTEDETGPDEPVSPKVSAEEVARQDKERESRLRRLKSLFAIRRRPKE</sequence>
<feature type="region of interest" description="Disordered" evidence="6">
    <location>
        <begin position="348"/>
        <end position="392"/>
    </location>
</feature>
<keyword evidence="2" id="KW-0479">Metal-binding</keyword>
<dbReference type="Pfam" id="PF08600">
    <property type="entry name" value="NuBaID_C"/>
    <property type="match status" value="1"/>
</dbReference>
<dbReference type="KEGG" id="bcom:BAUCODRAFT_348256"/>
<proteinExistence type="predicted"/>
<dbReference type="Proteomes" id="UP000011761">
    <property type="component" value="Unassembled WGS sequence"/>
</dbReference>
<evidence type="ECO:0000256" key="2">
    <source>
        <dbReference type="ARBA" id="ARBA00022723"/>
    </source>
</evidence>
<keyword evidence="10" id="KW-1185">Reference proteome</keyword>
<accession>M2LYD8</accession>
<dbReference type="InterPro" id="IPR013909">
    <property type="entry name" value="NuBaID_C"/>
</dbReference>
<dbReference type="HOGENOM" id="CLU_031412_0_0_1"/>
<dbReference type="RefSeq" id="XP_007673303.1">
    <property type="nucleotide sequence ID" value="XM_007675113.1"/>
</dbReference>
<keyword evidence="4" id="KW-0862">Zinc</keyword>
<feature type="domain" description="C3HC-type" evidence="7">
    <location>
        <begin position="56"/>
        <end position="191"/>
    </location>
</feature>
<dbReference type="STRING" id="717646.M2LYD8"/>
<evidence type="ECO:0000256" key="3">
    <source>
        <dbReference type="ARBA" id="ARBA00022771"/>
    </source>
</evidence>
<keyword evidence="3" id="KW-0863">Zinc-finger</keyword>
<evidence type="ECO:0000256" key="4">
    <source>
        <dbReference type="ARBA" id="ARBA00022833"/>
    </source>
</evidence>
<dbReference type="PANTHER" id="PTHR15835:SF6">
    <property type="entry name" value="ZINC FINGER C3HC-TYPE PROTEIN 1"/>
    <property type="match status" value="1"/>
</dbReference>
<keyword evidence="5" id="KW-0539">Nucleus</keyword>